<feature type="compositionally biased region" description="Basic residues" evidence="2">
    <location>
        <begin position="56"/>
        <end position="76"/>
    </location>
</feature>
<dbReference type="AlphaFoldDB" id="A0A484KK64"/>
<keyword evidence="4" id="KW-1185">Reference proteome</keyword>
<gene>
    <name evidence="3" type="ORF">CCAM_LOCUS6631</name>
</gene>
<evidence type="ECO:0000313" key="3">
    <source>
        <dbReference type="EMBL" id="VFQ64855.1"/>
    </source>
</evidence>
<reference evidence="3 4" key="1">
    <citation type="submission" date="2018-04" db="EMBL/GenBank/DDBJ databases">
        <authorList>
            <person name="Vogel A."/>
        </authorList>
    </citation>
    <scope>NUCLEOTIDE SEQUENCE [LARGE SCALE GENOMIC DNA]</scope>
</reference>
<feature type="compositionally biased region" description="Polar residues" evidence="2">
    <location>
        <begin position="1"/>
        <end position="20"/>
    </location>
</feature>
<proteinExistence type="predicted"/>
<feature type="coiled-coil region" evidence="1">
    <location>
        <begin position="112"/>
        <end position="181"/>
    </location>
</feature>
<organism evidence="3 4">
    <name type="scientific">Cuscuta campestris</name>
    <dbReference type="NCBI Taxonomy" id="132261"/>
    <lineage>
        <taxon>Eukaryota</taxon>
        <taxon>Viridiplantae</taxon>
        <taxon>Streptophyta</taxon>
        <taxon>Embryophyta</taxon>
        <taxon>Tracheophyta</taxon>
        <taxon>Spermatophyta</taxon>
        <taxon>Magnoliopsida</taxon>
        <taxon>eudicotyledons</taxon>
        <taxon>Gunneridae</taxon>
        <taxon>Pentapetalae</taxon>
        <taxon>asterids</taxon>
        <taxon>lamiids</taxon>
        <taxon>Solanales</taxon>
        <taxon>Convolvulaceae</taxon>
        <taxon>Cuscuteae</taxon>
        <taxon>Cuscuta</taxon>
        <taxon>Cuscuta subgen. Grammica</taxon>
        <taxon>Cuscuta sect. Cleistogrammica</taxon>
    </lineage>
</organism>
<evidence type="ECO:0000256" key="2">
    <source>
        <dbReference type="SAM" id="MobiDB-lite"/>
    </source>
</evidence>
<evidence type="ECO:0000313" key="4">
    <source>
        <dbReference type="Proteomes" id="UP000595140"/>
    </source>
</evidence>
<accession>A0A484KK64</accession>
<feature type="compositionally biased region" description="Basic and acidic residues" evidence="2">
    <location>
        <begin position="25"/>
        <end position="35"/>
    </location>
</feature>
<keyword evidence="1" id="KW-0175">Coiled coil</keyword>
<sequence>MPKTAGGSSSAAGPHTSATVPVQKEPIEIHSKEEAPETGGVSQTGREPANSPLNKGKGKKRVKHAATNHPSAKKKRGENIPAEESLEELWVKLTLKLKGMGEVRPDVLEQLTEDSSSRLAQLEEKLKRYEAHNRDLKELTARQSNEMADLSAIAEGAKVETLQLKEENLKLMEDLELKEREFPSRARQWMEDNLVEAARVLTSSEERTMEGFKLLYREEHGKEMITQIGSYGFMSGQKRDREATHAILAERDPDFTADSYGLAPIPDDEPAPPFPLE</sequence>
<name>A0A484KK64_9ASTE</name>
<dbReference type="EMBL" id="OOIL02000448">
    <property type="protein sequence ID" value="VFQ64855.1"/>
    <property type="molecule type" value="Genomic_DNA"/>
</dbReference>
<feature type="region of interest" description="Disordered" evidence="2">
    <location>
        <begin position="255"/>
        <end position="277"/>
    </location>
</feature>
<feature type="region of interest" description="Disordered" evidence="2">
    <location>
        <begin position="1"/>
        <end position="81"/>
    </location>
</feature>
<protein>
    <submittedName>
        <fullName evidence="3">Uncharacterized protein</fullName>
    </submittedName>
</protein>
<dbReference type="Proteomes" id="UP000595140">
    <property type="component" value="Unassembled WGS sequence"/>
</dbReference>
<evidence type="ECO:0000256" key="1">
    <source>
        <dbReference type="SAM" id="Coils"/>
    </source>
</evidence>